<proteinExistence type="predicted"/>
<keyword evidence="2" id="KW-1185">Reference proteome</keyword>
<dbReference type="AlphaFoldDB" id="A0AAV4SZC1"/>
<sequence length="105" mass="12132">MTPHSAPHSSTSELEFGYVFYSTRTVCWIHFGGLRLPWIHIRKGWFWGGCGQPIRGSEAFLPVFCRRKGTRRSFATTGDKTLTPHRHTPLHLLHPFQRENITKSI</sequence>
<evidence type="ECO:0000313" key="1">
    <source>
        <dbReference type="EMBL" id="GIY38737.1"/>
    </source>
</evidence>
<comment type="caution">
    <text evidence="1">The sequence shown here is derived from an EMBL/GenBank/DDBJ whole genome shotgun (WGS) entry which is preliminary data.</text>
</comment>
<dbReference type="Proteomes" id="UP001054945">
    <property type="component" value="Unassembled WGS sequence"/>
</dbReference>
<protein>
    <submittedName>
        <fullName evidence="1">Uncharacterized protein</fullName>
    </submittedName>
</protein>
<evidence type="ECO:0000313" key="2">
    <source>
        <dbReference type="Proteomes" id="UP001054945"/>
    </source>
</evidence>
<dbReference type="EMBL" id="BPLR01010351">
    <property type="protein sequence ID" value="GIY38737.1"/>
    <property type="molecule type" value="Genomic_DNA"/>
</dbReference>
<organism evidence="1 2">
    <name type="scientific">Caerostris extrusa</name>
    <name type="common">Bark spider</name>
    <name type="synonym">Caerostris bankana</name>
    <dbReference type="NCBI Taxonomy" id="172846"/>
    <lineage>
        <taxon>Eukaryota</taxon>
        <taxon>Metazoa</taxon>
        <taxon>Ecdysozoa</taxon>
        <taxon>Arthropoda</taxon>
        <taxon>Chelicerata</taxon>
        <taxon>Arachnida</taxon>
        <taxon>Araneae</taxon>
        <taxon>Araneomorphae</taxon>
        <taxon>Entelegynae</taxon>
        <taxon>Araneoidea</taxon>
        <taxon>Araneidae</taxon>
        <taxon>Caerostris</taxon>
    </lineage>
</organism>
<name>A0AAV4SZC1_CAEEX</name>
<accession>A0AAV4SZC1</accession>
<reference evidence="1 2" key="1">
    <citation type="submission" date="2021-06" db="EMBL/GenBank/DDBJ databases">
        <title>Caerostris extrusa draft genome.</title>
        <authorList>
            <person name="Kono N."/>
            <person name="Arakawa K."/>
        </authorList>
    </citation>
    <scope>NUCLEOTIDE SEQUENCE [LARGE SCALE GENOMIC DNA]</scope>
</reference>
<gene>
    <name evidence="1" type="ORF">CEXT_696771</name>
</gene>